<keyword evidence="7" id="KW-1185">Reference proteome</keyword>
<dbReference type="KEGG" id="hgn:E6W36_08665"/>
<dbReference type="Proteomes" id="UP000298714">
    <property type="component" value="Chromosome"/>
</dbReference>
<comment type="subcellular location">
    <subcellularLocation>
        <location evidence="1">Periplasm</location>
    </subcellularLocation>
</comment>
<evidence type="ECO:0000256" key="3">
    <source>
        <dbReference type="ARBA" id="ARBA00022448"/>
    </source>
</evidence>
<dbReference type="InterPro" id="IPR039424">
    <property type="entry name" value="SBP_5"/>
</dbReference>
<comment type="similarity">
    <text evidence="2">Belongs to the bacterial solute-binding protein 5 family.</text>
</comment>
<dbReference type="PANTHER" id="PTHR30290:SF10">
    <property type="entry name" value="PERIPLASMIC OLIGOPEPTIDE-BINDING PROTEIN-RELATED"/>
    <property type="match status" value="1"/>
</dbReference>
<feature type="domain" description="Solute-binding protein family 5" evidence="5">
    <location>
        <begin position="20"/>
        <end position="237"/>
    </location>
</feature>
<name>A0A4D7CBH0_9SPHN</name>
<dbReference type="SUPFAM" id="SSF53850">
    <property type="entry name" value="Periplasmic binding protein-like II"/>
    <property type="match status" value="1"/>
</dbReference>
<dbReference type="AlphaFoldDB" id="A0A4D7CBH0"/>
<evidence type="ECO:0000259" key="5">
    <source>
        <dbReference type="Pfam" id="PF00496"/>
    </source>
</evidence>
<dbReference type="Pfam" id="PF00496">
    <property type="entry name" value="SBP_bac_5"/>
    <property type="match status" value="1"/>
</dbReference>
<dbReference type="GO" id="GO:0030313">
    <property type="term" value="C:cell envelope"/>
    <property type="evidence" value="ECO:0007669"/>
    <property type="project" value="UniProtKB-SubCell"/>
</dbReference>
<accession>A0A4D7CBH0</accession>
<organism evidence="6 7">
    <name type="scientific">Hankyongella ginsenosidimutans</name>
    <dbReference type="NCBI Taxonomy" id="1763828"/>
    <lineage>
        <taxon>Bacteria</taxon>
        <taxon>Pseudomonadati</taxon>
        <taxon>Pseudomonadota</taxon>
        <taxon>Alphaproteobacteria</taxon>
        <taxon>Sphingomonadales</taxon>
        <taxon>Sphingomonadaceae</taxon>
        <taxon>Hankyongella</taxon>
    </lineage>
</organism>
<reference evidence="7" key="1">
    <citation type="submission" date="2019-04" db="EMBL/GenBank/DDBJ databases">
        <title>Complete genome sequence of Sphingomonas sp. W1-2-3.</title>
        <authorList>
            <person name="Im W.T."/>
        </authorList>
    </citation>
    <scope>NUCLEOTIDE SEQUENCE [LARGE SCALE GENOMIC DNA]</scope>
    <source>
        <strain evidence="7">W1-2-3</strain>
    </source>
</reference>
<protein>
    <recommendedName>
        <fullName evidence="5">Solute-binding protein family 5 domain-containing protein</fullName>
    </recommendedName>
</protein>
<evidence type="ECO:0000313" key="7">
    <source>
        <dbReference type="Proteomes" id="UP000298714"/>
    </source>
</evidence>
<keyword evidence="3" id="KW-0813">Transport</keyword>
<proteinExistence type="inferred from homology"/>
<sequence>MVSRARTSPGTCASCPSKARRAIQAFRSNTVDAVLGGALEGVADARAIGGVQSFRATPALGAVGLTVNLQRPLLADARVRRALAMAIDRPALVGRLFNMREMLPLVSLVPPTVTGYASPTAPDWAAWSLAQRQTEARRLLIEAGYGEAATAAMSPDDAEANALRIEISFVDGVEARSVIQAVAEAWAPLGVAVRALARSPESQAATLKAGDFDMAFDVRVESVDSPLPFLRVFACGQAQNFGRYCNLGADAMITLAQSLPNIVQRTAELQKAEAAMLKDMPFLPLFVPARWSLLRAEVEGWSPSSAGAVQASSLRWGGKGA</sequence>
<evidence type="ECO:0000256" key="2">
    <source>
        <dbReference type="ARBA" id="ARBA00005695"/>
    </source>
</evidence>
<evidence type="ECO:0000256" key="1">
    <source>
        <dbReference type="ARBA" id="ARBA00004418"/>
    </source>
</evidence>
<dbReference type="Gene3D" id="3.10.105.10">
    <property type="entry name" value="Dipeptide-binding Protein, Domain 3"/>
    <property type="match status" value="1"/>
</dbReference>
<dbReference type="PANTHER" id="PTHR30290">
    <property type="entry name" value="PERIPLASMIC BINDING COMPONENT OF ABC TRANSPORTER"/>
    <property type="match status" value="1"/>
</dbReference>
<dbReference type="GO" id="GO:0015833">
    <property type="term" value="P:peptide transport"/>
    <property type="evidence" value="ECO:0007669"/>
    <property type="project" value="TreeGrafter"/>
</dbReference>
<evidence type="ECO:0000313" key="6">
    <source>
        <dbReference type="EMBL" id="QCI79586.1"/>
    </source>
</evidence>
<keyword evidence="4" id="KW-0732">Signal</keyword>
<dbReference type="GO" id="GO:1904680">
    <property type="term" value="F:peptide transmembrane transporter activity"/>
    <property type="evidence" value="ECO:0007669"/>
    <property type="project" value="TreeGrafter"/>
</dbReference>
<dbReference type="Gene3D" id="3.40.190.10">
    <property type="entry name" value="Periplasmic binding protein-like II"/>
    <property type="match status" value="1"/>
</dbReference>
<evidence type="ECO:0000256" key="4">
    <source>
        <dbReference type="ARBA" id="ARBA00022729"/>
    </source>
</evidence>
<gene>
    <name evidence="6" type="ORF">E6W36_08665</name>
</gene>
<dbReference type="InterPro" id="IPR000914">
    <property type="entry name" value="SBP_5_dom"/>
</dbReference>
<dbReference type="EMBL" id="CP039704">
    <property type="protein sequence ID" value="QCI79586.1"/>
    <property type="molecule type" value="Genomic_DNA"/>
</dbReference>